<organism evidence="1">
    <name type="scientific">Anguilla anguilla</name>
    <name type="common">European freshwater eel</name>
    <name type="synonym">Muraena anguilla</name>
    <dbReference type="NCBI Taxonomy" id="7936"/>
    <lineage>
        <taxon>Eukaryota</taxon>
        <taxon>Metazoa</taxon>
        <taxon>Chordata</taxon>
        <taxon>Craniata</taxon>
        <taxon>Vertebrata</taxon>
        <taxon>Euteleostomi</taxon>
        <taxon>Actinopterygii</taxon>
        <taxon>Neopterygii</taxon>
        <taxon>Teleostei</taxon>
        <taxon>Anguilliformes</taxon>
        <taxon>Anguillidae</taxon>
        <taxon>Anguilla</taxon>
    </lineage>
</organism>
<evidence type="ECO:0000313" key="1">
    <source>
        <dbReference type="EMBL" id="JAH86143.1"/>
    </source>
</evidence>
<sequence length="43" mass="5027">MSKTNNEIDFQLFSIINAFHESNLLKFCNNLNYRTFNTLGTPD</sequence>
<reference evidence="1" key="1">
    <citation type="submission" date="2014-11" db="EMBL/GenBank/DDBJ databases">
        <authorList>
            <person name="Amaro Gonzalez C."/>
        </authorList>
    </citation>
    <scope>NUCLEOTIDE SEQUENCE</scope>
</reference>
<reference evidence="1" key="2">
    <citation type="journal article" date="2015" name="Fish Shellfish Immunol.">
        <title>Early steps in the European eel (Anguilla anguilla)-Vibrio vulnificus interaction in the gills: Role of the RtxA13 toxin.</title>
        <authorList>
            <person name="Callol A."/>
            <person name="Pajuelo D."/>
            <person name="Ebbesson L."/>
            <person name="Teles M."/>
            <person name="MacKenzie S."/>
            <person name="Amaro C."/>
        </authorList>
    </citation>
    <scope>NUCLEOTIDE SEQUENCE</scope>
</reference>
<proteinExistence type="predicted"/>
<protein>
    <submittedName>
        <fullName evidence="1">Uncharacterized protein</fullName>
    </submittedName>
</protein>
<dbReference type="EMBL" id="GBXM01022434">
    <property type="protein sequence ID" value="JAH86143.1"/>
    <property type="molecule type" value="Transcribed_RNA"/>
</dbReference>
<accession>A0A0E9W9H4</accession>
<name>A0A0E9W9H4_ANGAN</name>
<dbReference type="AlphaFoldDB" id="A0A0E9W9H4"/>